<dbReference type="EMBL" id="BBNS01000035">
    <property type="protein sequence ID" value="GAL72964.1"/>
    <property type="molecule type" value="Genomic_DNA"/>
</dbReference>
<dbReference type="Proteomes" id="UP000029646">
    <property type="component" value="Unassembled WGS sequence"/>
</dbReference>
<reference evidence="5" key="1">
    <citation type="journal article" date="2014" name="Genome Announc.">
        <title>Draft Genome Sequence of Marine Flavobacterium Jejuia pallidilutea Strain 11shimoA1 and Pigmentation Mutants.</title>
        <authorList>
            <person name="Takatani N."/>
            <person name="Nakanishi M."/>
            <person name="Meirelles P."/>
            <person name="Mino S."/>
            <person name="Suda W."/>
            <person name="Oshima K."/>
            <person name="Hattori M."/>
            <person name="Ohkuma M."/>
            <person name="Hosokawa M."/>
            <person name="Miyashita K."/>
            <person name="Thompson F.L."/>
            <person name="Niwa A."/>
            <person name="Sawabe T."/>
            <person name="Sawabe T."/>
        </authorList>
    </citation>
    <scope>NUCLEOTIDE SEQUENCE [LARGE SCALE GENOMIC DNA]</scope>
    <source>
        <strain evidence="5">JCM 19538</strain>
    </source>
</reference>
<accession>A0A090VX34</accession>
<evidence type="ECO:0000313" key="4">
    <source>
        <dbReference type="Proteomes" id="UP000029641"/>
    </source>
</evidence>
<dbReference type="EMBL" id="BBNR01000013">
    <property type="protein sequence ID" value="GAL67829.1"/>
    <property type="molecule type" value="Genomic_DNA"/>
</dbReference>
<organism evidence="1 4">
    <name type="scientific">Jejuia pallidilutea</name>
    <dbReference type="NCBI Taxonomy" id="504487"/>
    <lineage>
        <taxon>Bacteria</taxon>
        <taxon>Pseudomonadati</taxon>
        <taxon>Bacteroidota</taxon>
        <taxon>Flavobacteriia</taxon>
        <taxon>Flavobacteriales</taxon>
        <taxon>Flavobacteriaceae</taxon>
        <taxon>Jejuia</taxon>
    </lineage>
</organism>
<protein>
    <recommendedName>
        <fullName evidence="6">Nucleotide-diphospho-sugar transferase domain-containing protein</fullName>
    </recommendedName>
</protein>
<evidence type="ECO:0000313" key="1">
    <source>
        <dbReference type="EMBL" id="GAL67829.1"/>
    </source>
</evidence>
<sequence>MNIPKSKIAILSTVINFELYEKTSQLFPEGIQKYIIDGRNRMYGIDSIIYMVSKFKNLGIEWLIMADEDVIFYNPEQVFSIVEKMNDENYTVAGVRDGGVIAHRKHNPNVINTFFSVLNIKTVLDIWDKKAILSNQYTKPNEFNHFGSLPYTFNTDSLFEPYYCFYLWLRRNNKKFLFLDVKMKDDAIANEVLFNNKTLLCHTWYARRYGKDPFQTQRINNYLPQLNLTHSTTVKPIIFNDKFYLIKKPSILFHLVSQKIYKIFQKLVN</sequence>
<name>A0A090VX34_9FLAO</name>
<dbReference type="RefSeq" id="WP_193744377.1">
    <property type="nucleotide sequence ID" value="NZ_BBNR01000013.1"/>
</dbReference>
<dbReference type="EMBL" id="BBNY01000067">
    <property type="protein sequence ID" value="GAL89970.1"/>
    <property type="molecule type" value="Genomic_DNA"/>
</dbReference>
<keyword evidence="5" id="KW-1185">Reference proteome</keyword>
<dbReference type="STRING" id="504487.JCM19538_2801"/>
<evidence type="ECO:0008006" key="6">
    <source>
        <dbReference type="Google" id="ProtNLM"/>
    </source>
</evidence>
<dbReference type="AlphaFoldDB" id="A0A090VX34"/>
<dbReference type="Proteomes" id="UP000030184">
    <property type="component" value="Unassembled WGS sequence"/>
</dbReference>
<dbReference type="eggNOG" id="ENOG502Z8FR">
    <property type="taxonomic scope" value="Bacteria"/>
</dbReference>
<evidence type="ECO:0000313" key="2">
    <source>
        <dbReference type="EMBL" id="GAL72964.1"/>
    </source>
</evidence>
<evidence type="ECO:0000313" key="5">
    <source>
        <dbReference type="Proteomes" id="UP000030184"/>
    </source>
</evidence>
<comment type="caution">
    <text evidence="1">The sequence shown here is derived from an EMBL/GenBank/DDBJ whole genome shotgun (WGS) entry which is preliminary data.</text>
</comment>
<evidence type="ECO:0000313" key="3">
    <source>
        <dbReference type="EMBL" id="GAL89970.1"/>
    </source>
</evidence>
<gene>
    <name evidence="1" type="ORF">JCM19301_1613</name>
    <name evidence="2" type="ORF">JCM19302_4258</name>
    <name evidence="3" type="ORF">JCM19538_2801</name>
</gene>
<proteinExistence type="predicted"/>
<dbReference type="Proteomes" id="UP000029641">
    <property type="component" value="Unassembled WGS sequence"/>
</dbReference>